<dbReference type="PANTHER" id="PTHR35317">
    <property type="entry name" value="OS04G0629600 PROTEIN"/>
    <property type="match status" value="1"/>
</dbReference>
<dbReference type="Proteomes" id="UP000187406">
    <property type="component" value="Unassembled WGS sequence"/>
</dbReference>
<dbReference type="PANTHER" id="PTHR35317:SF32">
    <property type="entry name" value="DUF4219 DOMAIN-CONTAINING PROTEIN"/>
    <property type="match status" value="1"/>
</dbReference>
<evidence type="ECO:0000313" key="1">
    <source>
        <dbReference type="EMBL" id="GAV81857.1"/>
    </source>
</evidence>
<dbReference type="AlphaFoldDB" id="A0A1Q3CNQ4"/>
<accession>A0A1Q3CNQ4</accession>
<dbReference type="Pfam" id="PF14223">
    <property type="entry name" value="Retrotran_gag_2"/>
    <property type="match status" value="1"/>
</dbReference>
<reference evidence="2" key="1">
    <citation type="submission" date="2016-04" db="EMBL/GenBank/DDBJ databases">
        <title>Cephalotus genome sequencing.</title>
        <authorList>
            <person name="Fukushima K."/>
            <person name="Hasebe M."/>
            <person name="Fang X."/>
        </authorList>
    </citation>
    <scope>NUCLEOTIDE SEQUENCE [LARGE SCALE GENOMIC DNA]</scope>
    <source>
        <strain evidence="2">cv. St1</strain>
    </source>
</reference>
<dbReference type="OrthoDB" id="1166448at2759"/>
<comment type="caution">
    <text evidence="1">The sequence shown here is derived from an EMBL/GenBank/DDBJ whole genome shotgun (WGS) entry which is preliminary data.</text>
</comment>
<organism evidence="1 2">
    <name type="scientific">Cephalotus follicularis</name>
    <name type="common">Albany pitcher plant</name>
    <dbReference type="NCBI Taxonomy" id="3775"/>
    <lineage>
        <taxon>Eukaryota</taxon>
        <taxon>Viridiplantae</taxon>
        <taxon>Streptophyta</taxon>
        <taxon>Embryophyta</taxon>
        <taxon>Tracheophyta</taxon>
        <taxon>Spermatophyta</taxon>
        <taxon>Magnoliopsida</taxon>
        <taxon>eudicotyledons</taxon>
        <taxon>Gunneridae</taxon>
        <taxon>Pentapetalae</taxon>
        <taxon>rosids</taxon>
        <taxon>fabids</taxon>
        <taxon>Oxalidales</taxon>
        <taxon>Cephalotaceae</taxon>
        <taxon>Cephalotus</taxon>
    </lineage>
</organism>
<evidence type="ECO:0000313" key="2">
    <source>
        <dbReference type="Proteomes" id="UP000187406"/>
    </source>
</evidence>
<dbReference type="EMBL" id="BDDD01002500">
    <property type="protein sequence ID" value="GAV81857.1"/>
    <property type="molecule type" value="Genomic_DNA"/>
</dbReference>
<gene>
    <name evidence="1" type="ORF">CFOL_v3_25310</name>
</gene>
<sequence>MCLMVMRRSMSEAIYGVLEYENARQFLEYVKEKFVESKKAETGSLITNFTNMQYDGNGNVCEQIMKMIDVVSKLKPLDVLISDSFLVHLALNSLPSQFGN</sequence>
<proteinExistence type="predicted"/>
<keyword evidence="2" id="KW-1185">Reference proteome</keyword>
<dbReference type="InParanoid" id="A0A1Q3CNQ4"/>
<protein>
    <submittedName>
        <fullName evidence="1">UBN2 domain-containing protein</fullName>
    </submittedName>
</protein>
<name>A0A1Q3CNQ4_CEPFO</name>